<evidence type="ECO:0000259" key="11">
    <source>
        <dbReference type="SMART" id="SM00849"/>
    </source>
</evidence>
<evidence type="ECO:0000313" key="13">
    <source>
        <dbReference type="EMBL" id="QAV20472.1"/>
    </source>
</evidence>
<dbReference type="Gene3D" id="3.60.15.10">
    <property type="entry name" value="Ribonuclease Z/Hydroxyacylglutathione hydrolase-like"/>
    <property type="match status" value="1"/>
</dbReference>
<keyword evidence="3 10" id="KW-0812">Transmembrane</keyword>
<protein>
    <submittedName>
        <fullName evidence="12">ComEC/Rec2 family competence protein</fullName>
    </submittedName>
    <submittedName>
        <fullName evidence="13">DUF4131 domain-containing protein</fullName>
    </submittedName>
</protein>
<keyword evidence="2" id="KW-1003">Cell membrane</keyword>
<dbReference type="Pfam" id="PF00753">
    <property type="entry name" value="Lactamase_B"/>
    <property type="match status" value="1"/>
</dbReference>
<dbReference type="GeneID" id="95377754"/>
<feature type="transmembrane region" description="Helical" evidence="10">
    <location>
        <begin position="553"/>
        <end position="571"/>
    </location>
</feature>
<evidence type="ECO:0000256" key="10">
    <source>
        <dbReference type="SAM" id="Phobius"/>
    </source>
</evidence>
<dbReference type="NCBIfam" id="TIGR00360">
    <property type="entry name" value="ComEC_N-term"/>
    <property type="match status" value="1"/>
</dbReference>
<dbReference type="EMBL" id="JAMDMJ010000003">
    <property type="protein sequence ID" value="MCY9594844.1"/>
    <property type="molecule type" value="Genomic_DNA"/>
</dbReference>
<dbReference type="RefSeq" id="WP_042230163.1">
    <property type="nucleotide sequence ID" value="NZ_CP026520.1"/>
</dbReference>
<feature type="transmembrane region" description="Helical" evidence="10">
    <location>
        <begin position="377"/>
        <end position="396"/>
    </location>
</feature>
<dbReference type="Proteomes" id="UP001527202">
    <property type="component" value="Unassembled WGS sequence"/>
</dbReference>
<reference evidence="12 15" key="2">
    <citation type="submission" date="2022-05" db="EMBL/GenBank/DDBJ databases">
        <title>Genome Sequencing of Bee-Associated Microbes.</title>
        <authorList>
            <person name="Dunlap C."/>
        </authorList>
    </citation>
    <scope>NUCLEOTIDE SEQUENCE [LARGE SCALE GENOMIC DNA]</scope>
    <source>
        <strain evidence="12 15">NRRL B-23120</strain>
    </source>
</reference>
<evidence type="ECO:0000256" key="4">
    <source>
        <dbReference type="ARBA" id="ARBA00022989"/>
    </source>
</evidence>
<feature type="transmembrane region" description="Helical" evidence="10">
    <location>
        <begin position="276"/>
        <end position="296"/>
    </location>
</feature>
<dbReference type="PANTHER" id="PTHR30619:SF1">
    <property type="entry name" value="RECOMBINATION PROTEIN 2"/>
    <property type="match status" value="1"/>
</dbReference>
<evidence type="ECO:0000313" key="14">
    <source>
        <dbReference type="Proteomes" id="UP000288943"/>
    </source>
</evidence>
<evidence type="ECO:0000256" key="6">
    <source>
        <dbReference type="ARBA" id="ARBA00034221"/>
    </source>
</evidence>
<dbReference type="PANTHER" id="PTHR30619">
    <property type="entry name" value="DNA INTERNALIZATION/COMPETENCE PROTEIN COMEC/REC2"/>
    <property type="match status" value="1"/>
</dbReference>
<comment type="subcellular location">
    <subcellularLocation>
        <location evidence="1">Cell membrane</location>
        <topology evidence="1">Multi-pass membrane protein</topology>
    </subcellularLocation>
</comment>
<feature type="transmembrane region" description="Helical" evidence="10">
    <location>
        <begin position="467"/>
        <end position="483"/>
    </location>
</feature>
<reference evidence="13 14" key="1">
    <citation type="submission" date="2018-01" db="EMBL/GenBank/DDBJ databases">
        <title>The whole genome sequencing and assembly of Paenibacillus chitinolyticus KCCM 41400 strain.</title>
        <authorList>
            <person name="Kim J.-Y."/>
            <person name="Park M.-K."/>
            <person name="Lee Y.-J."/>
            <person name="Yi H."/>
            <person name="Bahn Y.-S."/>
            <person name="Kim J.F."/>
            <person name="Lee D.-W."/>
        </authorList>
    </citation>
    <scope>NUCLEOTIDE SEQUENCE [LARGE SCALE GENOMIC DNA]</scope>
    <source>
        <strain evidence="13 14">KCCM 41400</strain>
    </source>
</reference>
<keyword evidence="4 10" id="KW-1133">Transmembrane helix</keyword>
<feature type="transmembrane region" description="Helical" evidence="10">
    <location>
        <begin position="351"/>
        <end position="371"/>
    </location>
</feature>
<dbReference type="OrthoDB" id="9761531at2"/>
<dbReference type="InterPro" id="IPR004477">
    <property type="entry name" value="ComEC_N"/>
</dbReference>
<keyword evidence="5 10" id="KW-0472">Membrane</keyword>
<dbReference type="InterPro" id="IPR025405">
    <property type="entry name" value="DUF4131"/>
</dbReference>
<gene>
    <name evidence="12" type="ORF">M5X16_03525</name>
    <name evidence="13" type="ORF">PC41400_23460</name>
</gene>
<proteinExistence type="predicted"/>
<evidence type="ECO:0000256" key="9">
    <source>
        <dbReference type="SAM" id="MobiDB-lite"/>
    </source>
</evidence>
<organism evidence="13 14">
    <name type="scientific">Paenibacillus chitinolyticus</name>
    <dbReference type="NCBI Taxonomy" id="79263"/>
    <lineage>
        <taxon>Bacteria</taxon>
        <taxon>Bacillati</taxon>
        <taxon>Bacillota</taxon>
        <taxon>Bacilli</taxon>
        <taxon>Bacillales</taxon>
        <taxon>Paenibacillaceae</taxon>
        <taxon>Paenibacillus</taxon>
    </lineage>
</organism>
<accession>A0A410X1I1</accession>
<feature type="region of interest" description="Disordered" evidence="9">
    <location>
        <begin position="817"/>
        <end position="851"/>
    </location>
</feature>
<evidence type="ECO:0000256" key="1">
    <source>
        <dbReference type="ARBA" id="ARBA00004651"/>
    </source>
</evidence>
<dbReference type="SMART" id="SM00849">
    <property type="entry name" value="Lactamase_B"/>
    <property type="match status" value="1"/>
</dbReference>
<evidence type="ECO:0000256" key="3">
    <source>
        <dbReference type="ARBA" id="ARBA00022692"/>
    </source>
</evidence>
<feature type="transmembrane region" description="Helical" evidence="10">
    <location>
        <begin position="31"/>
        <end position="50"/>
    </location>
</feature>
<comment type="catalytic activity">
    <reaction evidence="8">
        <text>3',5'-cyclic UMP + H2O = UMP + H(+)</text>
        <dbReference type="Rhea" id="RHEA:70575"/>
        <dbReference type="ChEBI" id="CHEBI:15377"/>
        <dbReference type="ChEBI" id="CHEBI:15378"/>
        <dbReference type="ChEBI" id="CHEBI:57865"/>
        <dbReference type="ChEBI" id="CHEBI:184387"/>
    </reaction>
    <physiologicalReaction direction="left-to-right" evidence="8">
        <dbReference type="Rhea" id="RHEA:70576"/>
    </physiologicalReaction>
</comment>
<feature type="region of interest" description="Disordered" evidence="9">
    <location>
        <begin position="728"/>
        <end position="755"/>
    </location>
</feature>
<comment type="catalytic activity">
    <reaction evidence="6">
        <text>3',5'-cyclic CMP + H2O = CMP + H(+)</text>
        <dbReference type="Rhea" id="RHEA:72675"/>
        <dbReference type="ChEBI" id="CHEBI:15377"/>
        <dbReference type="ChEBI" id="CHEBI:15378"/>
        <dbReference type="ChEBI" id="CHEBI:58003"/>
        <dbReference type="ChEBI" id="CHEBI:60377"/>
    </reaction>
    <physiologicalReaction direction="left-to-right" evidence="6">
        <dbReference type="Rhea" id="RHEA:72676"/>
    </physiologicalReaction>
</comment>
<comment type="function">
    <text evidence="7">Counteracts the endogenous Pycsar antiviral defense system. Phosphodiesterase that enables metal-dependent hydrolysis of host cyclic nucleotide Pycsar defense signals such as cCMP and cUMP.</text>
</comment>
<evidence type="ECO:0000256" key="2">
    <source>
        <dbReference type="ARBA" id="ARBA00022475"/>
    </source>
</evidence>
<sequence>MRLNRNDIVGLAVLWVIGYAAAIYASKPWMTAWSAAAFAAAAAGVMALRLPKRRWIAAALVAAAACCYYVDTDRRNSTALPAAAAAAAHGSQVSVAGTLASPVAVDGDRASFELRVSQLGESGSEAGAAEGAPPEERVQVSLRLLSPAEQTAAASWRRGDRLAMQGELQEPAAARNFGGFDYRSYLRQQGKHWLLVVKGVQQVQHGPPAPISAALTSPRLAAERLLRTTDALRGYLGSRIDEIFTPEQAGFMKGMLIGLTDDMDPGRYSQFSNLGLTHILAISGLNVAVFLGVLIWMLKRLGLPKETYLLVAVFLLPFYILLTGASPSIVRAGLMTMIGLLAVRKNRIKDILQIACLVGLGLLIWNPYYLLDVSFQLSFLVTLGLIVGVPRVTALLPLKNGVLRNTAAITLVSQLVSFPVSIYYFNQFSLLSWLANAALVPVFSLLIFPAGLIATCLGLVYVPLGRLGAWVTEMGTGFVFRIVEWLDQWEGFRTIWPSPSVFWIVVYYLLLAGICGGLERLVRSRRVQNEDGTPQLDAPAPGRSMFTRYGTSSAAVIALGLGWLGLLYYGYTPDRWSSEAYVDMIDVGQGDSILIRTPAHKYILVDGGGTVSFRKPGEEWKLRRDPYEVGRKTLVPLLKKRGVHKLDAVILTHEDADHSGGLQAVLEDIPVEAFIFNGTYKSGPQVEKLFRTVIDKKIPLISAAYGKTLRMDNRTRLDFLAPLPENGQLMAGRDSSRDASGSGQPAFPDQRTAGKTGAEFAPSAAQDNYGSTDNPIVLENEQNGVSVVFLMEMEGTRWLFTGDMDVKAERRVMELLQSRNSVPGTHGTKLPQSDTGAKEPDGTEDGTPQTPGIDVLKVAHHGSKTSTGSEWLGYWKPRTALISAGVKNMYKHPSPDVVARLERNDIRVLRTDLLGEIQLLVKNGEIYVRSVLSGKPAASGDS</sequence>
<dbReference type="InterPro" id="IPR052159">
    <property type="entry name" value="Competence_DNA_uptake"/>
</dbReference>
<feature type="transmembrane region" description="Helical" evidence="10">
    <location>
        <begin position="7"/>
        <end position="25"/>
    </location>
</feature>
<dbReference type="KEGG" id="pchi:PC41400_23460"/>
<dbReference type="Proteomes" id="UP000288943">
    <property type="component" value="Chromosome"/>
</dbReference>
<dbReference type="Pfam" id="PF13567">
    <property type="entry name" value="DUF4131"/>
    <property type="match status" value="1"/>
</dbReference>
<dbReference type="InterPro" id="IPR036866">
    <property type="entry name" value="RibonucZ/Hydroxyglut_hydro"/>
</dbReference>
<keyword evidence="15" id="KW-1185">Reference proteome</keyword>
<dbReference type="EMBL" id="CP026520">
    <property type="protein sequence ID" value="QAV20472.1"/>
    <property type="molecule type" value="Genomic_DNA"/>
</dbReference>
<dbReference type="SUPFAM" id="SSF56281">
    <property type="entry name" value="Metallo-hydrolase/oxidoreductase"/>
    <property type="match status" value="1"/>
</dbReference>
<feature type="transmembrane region" description="Helical" evidence="10">
    <location>
        <begin position="308"/>
        <end position="330"/>
    </location>
</feature>
<feature type="transmembrane region" description="Helical" evidence="10">
    <location>
        <begin position="438"/>
        <end position="460"/>
    </location>
</feature>
<dbReference type="GO" id="GO:0005886">
    <property type="term" value="C:plasma membrane"/>
    <property type="evidence" value="ECO:0007669"/>
    <property type="project" value="UniProtKB-SubCell"/>
</dbReference>
<feature type="domain" description="Metallo-beta-lactamase" evidence="11">
    <location>
        <begin position="589"/>
        <end position="853"/>
    </location>
</feature>
<dbReference type="AlphaFoldDB" id="A0A410X1I1"/>
<evidence type="ECO:0000256" key="5">
    <source>
        <dbReference type="ARBA" id="ARBA00023136"/>
    </source>
</evidence>
<evidence type="ECO:0000256" key="7">
    <source>
        <dbReference type="ARBA" id="ARBA00034301"/>
    </source>
</evidence>
<name>A0A410X1I1_9BACL</name>
<feature type="transmembrane region" description="Helical" evidence="10">
    <location>
        <begin position="408"/>
        <end position="426"/>
    </location>
</feature>
<dbReference type="Pfam" id="PF03772">
    <property type="entry name" value="Competence"/>
    <property type="match status" value="1"/>
</dbReference>
<dbReference type="InterPro" id="IPR035681">
    <property type="entry name" value="ComA-like_MBL"/>
</dbReference>
<dbReference type="CDD" id="cd07731">
    <property type="entry name" value="ComA-like_MBL-fold"/>
    <property type="match status" value="1"/>
</dbReference>
<evidence type="ECO:0000313" key="12">
    <source>
        <dbReference type="EMBL" id="MCY9594844.1"/>
    </source>
</evidence>
<evidence type="ECO:0000313" key="15">
    <source>
        <dbReference type="Proteomes" id="UP001527202"/>
    </source>
</evidence>
<dbReference type="InterPro" id="IPR001279">
    <property type="entry name" value="Metallo-B-lactamas"/>
</dbReference>
<evidence type="ECO:0000256" key="8">
    <source>
        <dbReference type="ARBA" id="ARBA00048505"/>
    </source>
</evidence>
<feature type="transmembrane region" description="Helical" evidence="10">
    <location>
        <begin position="495"/>
        <end position="518"/>
    </location>
</feature>